<dbReference type="InterPro" id="IPR034085">
    <property type="entry name" value="TOG"/>
</dbReference>
<comment type="similarity">
    <text evidence="13">Belongs to the TOG/XMAP215 family.</text>
</comment>
<dbReference type="GO" id="GO:0051010">
    <property type="term" value="F:microtubule plus-end binding"/>
    <property type="evidence" value="ECO:0007669"/>
    <property type="project" value="InterPro"/>
</dbReference>
<feature type="region of interest" description="Disordered" evidence="14">
    <location>
        <begin position="2004"/>
        <end position="2044"/>
    </location>
</feature>
<keyword evidence="10" id="KW-0206">Cytoskeleton</keyword>
<dbReference type="FunFam" id="1.25.10.10:FF:000068">
    <property type="entry name" value="cytoskeleton-associated protein 5 isoform X1"/>
    <property type="match status" value="1"/>
</dbReference>
<dbReference type="FunFam" id="1.25.10.10:FF:000019">
    <property type="entry name" value="Cytoskeleton-associated protein 5"/>
    <property type="match status" value="1"/>
</dbReference>
<dbReference type="GO" id="GO:0035371">
    <property type="term" value="C:microtubule plus-end"/>
    <property type="evidence" value="ECO:0007669"/>
    <property type="project" value="Ensembl"/>
</dbReference>
<evidence type="ECO:0000256" key="3">
    <source>
        <dbReference type="ARBA" id="ARBA00004647"/>
    </source>
</evidence>
<evidence type="ECO:0000256" key="6">
    <source>
        <dbReference type="ARBA" id="ARBA00022618"/>
    </source>
</evidence>
<feature type="compositionally biased region" description="Polar residues" evidence="14">
    <location>
        <begin position="1441"/>
        <end position="1451"/>
    </location>
</feature>
<evidence type="ECO:0000256" key="4">
    <source>
        <dbReference type="ARBA" id="ARBA00022454"/>
    </source>
</evidence>
<evidence type="ECO:0000256" key="5">
    <source>
        <dbReference type="ARBA" id="ARBA00022490"/>
    </source>
</evidence>
<dbReference type="InterPro" id="IPR045110">
    <property type="entry name" value="XMAP215"/>
</dbReference>
<evidence type="ECO:0000256" key="10">
    <source>
        <dbReference type="ARBA" id="ARBA00023212"/>
    </source>
</evidence>
<evidence type="ECO:0000313" key="17">
    <source>
        <dbReference type="Proteomes" id="UP000594220"/>
    </source>
</evidence>
<keyword evidence="9" id="KW-0995">Kinetochore</keyword>
<dbReference type="GO" id="GO:0005886">
    <property type="term" value="C:plasma membrane"/>
    <property type="evidence" value="ECO:0007669"/>
    <property type="project" value="Ensembl"/>
</dbReference>
<dbReference type="Gene3D" id="1.25.10.10">
    <property type="entry name" value="Leucine-rich Repeat Variant"/>
    <property type="match status" value="5"/>
</dbReference>
<reference evidence="16" key="2">
    <citation type="submission" date="2025-09" db="UniProtKB">
        <authorList>
            <consortium name="Ensembl"/>
        </authorList>
    </citation>
    <scope>IDENTIFICATION</scope>
</reference>
<dbReference type="GO" id="GO:0072686">
    <property type="term" value="C:mitotic spindle"/>
    <property type="evidence" value="ECO:0007669"/>
    <property type="project" value="Ensembl"/>
</dbReference>
<keyword evidence="11" id="KW-0131">Cell cycle</keyword>
<dbReference type="GO" id="GO:0090063">
    <property type="term" value="P:positive regulation of microtubule nucleation"/>
    <property type="evidence" value="ECO:0007669"/>
    <property type="project" value="Ensembl"/>
</dbReference>
<feature type="compositionally biased region" description="Low complexity" evidence="14">
    <location>
        <begin position="1129"/>
        <end position="1143"/>
    </location>
</feature>
<dbReference type="FunFam" id="1.25.10.10:FF:000050">
    <property type="entry name" value="Cytoskeleton-associated protein 5 isoform X1"/>
    <property type="match status" value="1"/>
</dbReference>
<dbReference type="GO" id="GO:0036064">
    <property type="term" value="C:ciliary basal body"/>
    <property type="evidence" value="ECO:0007669"/>
    <property type="project" value="Ensembl"/>
</dbReference>
<dbReference type="GO" id="GO:0032991">
    <property type="term" value="C:protein-containing complex"/>
    <property type="evidence" value="ECO:0007669"/>
    <property type="project" value="Ensembl"/>
</dbReference>
<evidence type="ECO:0000256" key="8">
    <source>
        <dbReference type="ARBA" id="ARBA00022776"/>
    </source>
</evidence>
<feature type="compositionally biased region" description="Acidic residues" evidence="14">
    <location>
        <begin position="834"/>
        <end position="844"/>
    </location>
</feature>
<keyword evidence="4" id="KW-0158">Chromosome</keyword>
<feature type="region of interest" description="Disordered" evidence="14">
    <location>
        <begin position="506"/>
        <end position="578"/>
    </location>
</feature>
<evidence type="ECO:0000256" key="14">
    <source>
        <dbReference type="SAM" id="MobiDB-lite"/>
    </source>
</evidence>
<dbReference type="Proteomes" id="UP000594220">
    <property type="component" value="Unplaced"/>
</dbReference>
<dbReference type="GO" id="GO:0000776">
    <property type="term" value="C:kinetochore"/>
    <property type="evidence" value="ECO:0007669"/>
    <property type="project" value="UniProtKB-KW"/>
</dbReference>
<feature type="domain" description="TOG" evidence="15">
    <location>
        <begin position="1"/>
        <end position="227"/>
    </location>
</feature>
<dbReference type="GO" id="GO:0043021">
    <property type="term" value="F:ribonucleoprotein complex binding"/>
    <property type="evidence" value="ECO:0007669"/>
    <property type="project" value="Ensembl"/>
</dbReference>
<evidence type="ECO:0000313" key="16">
    <source>
        <dbReference type="Ensembl" id="ENSCPRP00005021209.1"/>
    </source>
</evidence>
<dbReference type="GeneTree" id="ENSGT00390000014757"/>
<proteinExistence type="inferred from homology"/>
<feature type="region of interest" description="Disordered" evidence="14">
    <location>
        <begin position="1079"/>
        <end position="1156"/>
    </location>
</feature>
<feature type="domain" description="TOG" evidence="15">
    <location>
        <begin position="270"/>
        <end position="504"/>
    </location>
</feature>
<feature type="domain" description="TOG" evidence="15">
    <location>
        <begin position="587"/>
        <end position="819"/>
    </location>
</feature>
<evidence type="ECO:0000256" key="2">
    <source>
        <dbReference type="ARBA" id="ARBA00004629"/>
    </source>
</evidence>
<evidence type="ECO:0000256" key="9">
    <source>
        <dbReference type="ARBA" id="ARBA00022838"/>
    </source>
</evidence>
<dbReference type="GO" id="GO:0005813">
    <property type="term" value="C:centrosome"/>
    <property type="evidence" value="ECO:0007669"/>
    <property type="project" value="UniProtKB-SubCell"/>
</dbReference>
<feature type="region of interest" description="Disordered" evidence="14">
    <location>
        <begin position="813"/>
        <end position="844"/>
    </location>
</feature>
<reference evidence="16" key="1">
    <citation type="submission" date="2025-08" db="UniProtKB">
        <authorList>
            <consortium name="Ensembl"/>
        </authorList>
    </citation>
    <scope>IDENTIFICATION</scope>
</reference>
<dbReference type="InterPro" id="IPR048491">
    <property type="entry name" value="XMAP215_CLASP_TOG"/>
</dbReference>
<dbReference type="GO" id="GO:0000922">
    <property type="term" value="C:spindle pole"/>
    <property type="evidence" value="ECO:0007669"/>
    <property type="project" value="UniProtKB-SubCell"/>
</dbReference>
<feature type="region of interest" description="Disordered" evidence="14">
    <location>
        <begin position="1422"/>
        <end position="1455"/>
    </location>
</feature>
<name>A0A7M4F9W2_CROPO</name>
<feature type="domain" description="TOG" evidence="15">
    <location>
        <begin position="1191"/>
        <end position="1429"/>
    </location>
</feature>
<dbReference type="FunFam" id="1.25.10.10:FF:000052">
    <property type="entry name" value="Cytoskeleton associated protein 5"/>
    <property type="match status" value="1"/>
</dbReference>
<gene>
    <name evidence="16" type="primary">CKAP5</name>
</gene>
<dbReference type="OMA" id="NWKERKE"/>
<keyword evidence="8" id="KW-0498">Mitosis</keyword>
<protein>
    <submittedName>
        <fullName evidence="16">Cytoskeleton associated protein 5</fullName>
    </submittedName>
</protein>
<keyword evidence="12" id="KW-0137">Centromere</keyword>
<feature type="compositionally biased region" description="Low complexity" evidence="14">
    <location>
        <begin position="2011"/>
        <end position="2025"/>
    </location>
</feature>
<dbReference type="InterPro" id="IPR024395">
    <property type="entry name" value="CLASP_N_dom"/>
</dbReference>
<dbReference type="GO" id="GO:0030951">
    <property type="term" value="P:establishment or maintenance of microtubule cytoskeleton polarity"/>
    <property type="evidence" value="ECO:0007669"/>
    <property type="project" value="Ensembl"/>
</dbReference>
<dbReference type="SUPFAM" id="SSF48371">
    <property type="entry name" value="ARM repeat"/>
    <property type="match status" value="2"/>
</dbReference>
<keyword evidence="17" id="KW-1185">Reference proteome</keyword>
<feature type="domain" description="TOG" evidence="15">
    <location>
        <begin position="850"/>
        <end position="1082"/>
    </location>
</feature>
<evidence type="ECO:0000256" key="12">
    <source>
        <dbReference type="ARBA" id="ARBA00023328"/>
    </source>
</evidence>
<dbReference type="InterPro" id="IPR016024">
    <property type="entry name" value="ARM-type_fold"/>
</dbReference>
<evidence type="ECO:0000256" key="11">
    <source>
        <dbReference type="ARBA" id="ARBA00023306"/>
    </source>
</evidence>
<dbReference type="GO" id="GO:0007098">
    <property type="term" value="P:centrosome cycle"/>
    <property type="evidence" value="ECO:0007669"/>
    <property type="project" value="Ensembl"/>
</dbReference>
<dbReference type="Pfam" id="PF21041">
    <property type="entry name" value="XMAP215_CLASP_TOG"/>
    <property type="match status" value="4"/>
</dbReference>
<evidence type="ECO:0000256" key="1">
    <source>
        <dbReference type="ARBA" id="ARBA00004300"/>
    </source>
</evidence>
<dbReference type="GO" id="GO:0051301">
    <property type="term" value="P:cell division"/>
    <property type="evidence" value="ECO:0007669"/>
    <property type="project" value="UniProtKB-KW"/>
</dbReference>
<feature type="compositionally biased region" description="Low complexity" evidence="14">
    <location>
        <begin position="542"/>
        <end position="552"/>
    </location>
</feature>
<keyword evidence="6" id="KW-0132">Cell division</keyword>
<comment type="subcellular location">
    <subcellularLocation>
        <location evidence="2">Chromosome</location>
        <location evidence="2">Centromere</location>
        <location evidence="2">Kinetochore</location>
    </subcellularLocation>
    <subcellularLocation>
        <location evidence="1">Cytoplasm</location>
        <location evidence="1">Cytoskeleton</location>
        <location evidence="1">Microtubule organizing center</location>
        <location evidence="1">Centrosome</location>
    </subcellularLocation>
    <subcellularLocation>
        <location evidence="3">Cytoplasm</location>
        <location evidence="3">Cytoskeleton</location>
        <location evidence="3">Spindle pole</location>
    </subcellularLocation>
</comment>
<dbReference type="GO" id="GO:0007051">
    <property type="term" value="P:spindle organization"/>
    <property type="evidence" value="ECO:0007669"/>
    <property type="project" value="Ensembl"/>
</dbReference>
<feature type="compositionally biased region" description="Basic and acidic residues" evidence="14">
    <location>
        <begin position="2030"/>
        <end position="2044"/>
    </location>
</feature>
<accession>A0A7M4F9W2</accession>
<dbReference type="GO" id="GO:0061863">
    <property type="term" value="F:microtubule plus end polymerase"/>
    <property type="evidence" value="ECO:0007669"/>
    <property type="project" value="InterPro"/>
</dbReference>
<dbReference type="GO" id="GO:0046785">
    <property type="term" value="P:microtubule polymerization"/>
    <property type="evidence" value="ECO:0007669"/>
    <property type="project" value="InterPro"/>
</dbReference>
<dbReference type="Pfam" id="PF12348">
    <property type="entry name" value="CLASP_N"/>
    <property type="match status" value="1"/>
</dbReference>
<feature type="compositionally biased region" description="Polar residues" evidence="14">
    <location>
        <begin position="1103"/>
        <end position="1118"/>
    </location>
</feature>
<sequence length="2044" mass="226505">MGDDSEWMKLPIDQKCEHKLWKARLNGYEEALKLFQKIDDEKSPEWSKYLGLIKKFVTDSNAVAQLKGLEAALAYVENAHVAGKTTGEVVSGVVNKVFNQPKARAKELGIDICLMYIEIEKGEPVQEELLKGLDNKNPKIIVACIETLRKALSEFGSKIISLKPIIKVLPKLFESREKAVRDEAKLLAVEIYRWIRDALRPPLQNINSVQLKELEEEWVKVQPAAPKQTRFLRSQQELKAKFEQQQAAGGDADGGGDDGDEVVPQVDAYELLEAVEILSKLPKDFYDKIEAKKWQERKEALEAVEILVKNPKLEAGDYADLVRVLKKVVGKDTNVMLVALAAKCLAGLATGLRKKFGQYAGHVVPTILEKFKEKKPQVVQALQEAIDAIFLTTTLQNISEDVLAVMDNKNPTIKQQTSLFIARSFRHCTPSTLPKNLLKPFCAALLKHINDSAPEVRDAAFEALGTALKVAGEKAVNPFLTDVDKLKLDRIKECAEKVELACGKKAGGAADKKEGKTLPGKTPVVSGAAGDKDTKETSAKSGPPKKVPVVKPGGPPKKGKPAATAGMGGAGTKGKKGPETKEIFESELSIEVCEEKAAAVLPGSCIQQLDSGNWKERLACMEEFQKAVELMEKNEMPCQALVRMLAKKPGWKETNFQVMQMKLHIVALIAQKGNFSKTSAQIVLDGLVDKIGDVKCGSNAKEAMTAIAEACQLPWTAEQVMAMAFSQKNPKNQSETLNWLSNAIKEFGFSGLNVKAFISNVKTALAATNPAVRTSAITLLGVMYLYVGPPLRMFFEDEKPALLSQIDAEFEKMQGQTAPAPTRGISRHSGGNGDDGEEEEQEDVGSDVVDLLPRADISEKITGDLVSKIGDKNWKIRKEGLDEVASIINDAKFIQPHIGELPAALKSRLNDSNKILVQQTLSILQQLAIAVGPNIRQHVKNLGFPIITVLGDSKNNVRATALATVNAWAEQTGMKEWLEGEDLSEELKKENPFLRQELLGWLAEKLPTLRSVPSDLLLCVTHLYSCLEDRNGDVRKKAQDALPFFMMHLGFEKMAKATGKLKPTSKDQVLAMLEKAKANMPAKPAAPAKASSRMAGGAAPAKFQSTSAPTDDSGSSTMEYKPDPKKAKAGGAASKAKGIQGKKVPSKPNLKEDEDKSGPIFIIVPNGKEQRMRDEKGLKVLKWNFTTPRDEYIEQLKTQMSSCVARWLQDEMFHADFQHHNKALTVMIEHLESEKDGIISCLDLILKWLTLRFFETNTSVLMKALEYLKLLFTLLSQEEYHLTENEASSFIPYLILKVGEPKDVVRKDVRAILNRMCLIYPASKMFTFLMEGTKSKNSKQRAECLEELGCLVESYGMNVCQPTPGKALKEMAAHIGDRDNTVRNAALNTIVTVYNVHGDQVFKLIGNLSEKDMSMLEERIKRSAKRPAAAPARQVEEKPQRLQTTSANTSILRKGSAEDMSSKLRYVLRSSVCQARNMSGHSETMHAVPREFQLDLDEIENDNGTVRCEMPALVQHKLDDIFEPVLIPEPKIRAVSPHFDDMHSNTASTINFVISQVASGDINTSIQALAQIDEVLRQEDKAEAMSGHIDQFLIATFMQLRLIYNTHMADEKLDKDEIVKLYSCIIGNMISLFQIESLAREASTGVLKDLMHGLITLMLDSRVEDLEEGQQVIRSVNLLVVKVLEKSDQTNILSALLVLLQDSLLATASSPKFSELVMKCLWRMVRLLPETINSINLDRILLDIHIFMKVFPKEKLKQCKSEFPIRTLKTLLHTLCKLKGPKILDHLTMIDNKNESELEAHLCRVMKHSMDQTGSKADKDTEKGASRIDEKASKAKVNDILAEIFKKIGSKENTKEGLAELYEYKKKYSDADIEPFLKNSSQFFQSYVERGLRLIEMEREGKGRIPSSTGISPQMEVTCVPTSTSTVSSSIGNTNGEEVGPSVYLERLKILRQRCGLDNAKQEDRAPLTSLLSKPAVPTVASSTDMLHSKLSQLRESREQYQHLDLDSNQTHSSGIGTTTSSSSTAANIDDLKKRLERIKSSRK</sequence>
<dbReference type="Ensembl" id="ENSCPRT00005024787.1">
    <property type="protein sequence ID" value="ENSCPRP00005021209.1"/>
    <property type="gene ID" value="ENSCPRG00005014039.1"/>
</dbReference>
<feature type="compositionally biased region" description="Low complexity" evidence="14">
    <location>
        <begin position="1079"/>
        <end position="1090"/>
    </location>
</feature>
<dbReference type="SMART" id="SM01349">
    <property type="entry name" value="TOG"/>
    <property type="match status" value="5"/>
</dbReference>
<keyword evidence="7" id="KW-0677">Repeat</keyword>
<evidence type="ECO:0000256" key="13">
    <source>
        <dbReference type="ARBA" id="ARBA00025722"/>
    </source>
</evidence>
<keyword evidence="5" id="KW-0963">Cytoplasm</keyword>
<evidence type="ECO:0000259" key="15">
    <source>
        <dbReference type="SMART" id="SM01349"/>
    </source>
</evidence>
<dbReference type="PANTHER" id="PTHR12609">
    <property type="entry name" value="MICROTUBULE ASSOCIATED PROTEIN XMAP215"/>
    <property type="match status" value="1"/>
</dbReference>
<dbReference type="InterPro" id="IPR011989">
    <property type="entry name" value="ARM-like"/>
</dbReference>
<dbReference type="GO" id="GO:0005730">
    <property type="term" value="C:nucleolus"/>
    <property type="evidence" value="ECO:0007669"/>
    <property type="project" value="Ensembl"/>
</dbReference>
<evidence type="ECO:0000256" key="7">
    <source>
        <dbReference type="ARBA" id="ARBA00022737"/>
    </source>
</evidence>
<dbReference type="GO" id="GO:0005737">
    <property type="term" value="C:cytoplasm"/>
    <property type="evidence" value="ECO:0007669"/>
    <property type="project" value="Ensembl"/>
</dbReference>
<dbReference type="FunFam" id="1.25.10.10:FF:000063">
    <property type="entry name" value="Putative cytoskeleton-associated protein 5"/>
    <property type="match status" value="1"/>
</dbReference>
<organism evidence="16 17">
    <name type="scientific">Crocodylus porosus</name>
    <name type="common">Saltwater crocodile</name>
    <name type="synonym">Estuarine crocodile</name>
    <dbReference type="NCBI Taxonomy" id="8502"/>
    <lineage>
        <taxon>Eukaryota</taxon>
        <taxon>Metazoa</taxon>
        <taxon>Chordata</taxon>
        <taxon>Craniata</taxon>
        <taxon>Vertebrata</taxon>
        <taxon>Euteleostomi</taxon>
        <taxon>Archelosauria</taxon>
        <taxon>Archosauria</taxon>
        <taxon>Crocodylia</taxon>
        <taxon>Longirostres</taxon>
        <taxon>Crocodylidae</taxon>
        <taxon>Crocodylus</taxon>
    </lineage>
</organism>